<dbReference type="SUPFAM" id="SSF46785">
    <property type="entry name" value="Winged helix' DNA-binding domain"/>
    <property type="match status" value="1"/>
</dbReference>
<dbReference type="Gene3D" id="2.60.120.10">
    <property type="entry name" value="Jelly Rolls"/>
    <property type="match status" value="1"/>
</dbReference>
<evidence type="ECO:0000256" key="3">
    <source>
        <dbReference type="ARBA" id="ARBA00023163"/>
    </source>
</evidence>
<protein>
    <submittedName>
        <fullName evidence="5">CRP/FNR family transcriptional regulator</fullName>
    </submittedName>
</protein>
<dbReference type="Proteomes" id="UP000700732">
    <property type="component" value="Unassembled WGS sequence"/>
</dbReference>
<dbReference type="Pfam" id="PF00027">
    <property type="entry name" value="cNMP_binding"/>
    <property type="match status" value="1"/>
</dbReference>
<evidence type="ECO:0000256" key="2">
    <source>
        <dbReference type="ARBA" id="ARBA00023125"/>
    </source>
</evidence>
<dbReference type="InterPro" id="IPR036390">
    <property type="entry name" value="WH_DNA-bd_sf"/>
</dbReference>
<evidence type="ECO:0000259" key="4">
    <source>
        <dbReference type="PROSITE" id="PS51063"/>
    </source>
</evidence>
<feature type="domain" description="HTH crp-type" evidence="4">
    <location>
        <begin position="142"/>
        <end position="206"/>
    </location>
</feature>
<dbReference type="InterPro" id="IPR014710">
    <property type="entry name" value="RmlC-like_jellyroll"/>
</dbReference>
<dbReference type="CDD" id="cd00038">
    <property type="entry name" value="CAP_ED"/>
    <property type="match status" value="1"/>
</dbReference>
<dbReference type="Pfam" id="PF13545">
    <property type="entry name" value="HTH_Crp_2"/>
    <property type="match status" value="1"/>
</dbReference>
<evidence type="ECO:0000313" key="6">
    <source>
        <dbReference type="Proteomes" id="UP000700732"/>
    </source>
</evidence>
<evidence type="ECO:0000313" key="5">
    <source>
        <dbReference type="EMBL" id="MBC3793390.1"/>
    </source>
</evidence>
<name>A0ABR6WBQ0_9BACT</name>
<proteinExistence type="predicted"/>
<dbReference type="Gene3D" id="1.10.10.10">
    <property type="entry name" value="Winged helix-like DNA-binding domain superfamily/Winged helix DNA-binding domain"/>
    <property type="match status" value="1"/>
</dbReference>
<keyword evidence="2" id="KW-0238">DNA-binding</keyword>
<dbReference type="InterPro" id="IPR000595">
    <property type="entry name" value="cNMP-bd_dom"/>
</dbReference>
<dbReference type="InterPro" id="IPR036388">
    <property type="entry name" value="WH-like_DNA-bd_sf"/>
</dbReference>
<organism evidence="5 6">
    <name type="scientific">Spirosoma utsteinense</name>
    <dbReference type="NCBI Taxonomy" id="2585773"/>
    <lineage>
        <taxon>Bacteria</taxon>
        <taxon>Pseudomonadati</taxon>
        <taxon>Bacteroidota</taxon>
        <taxon>Cytophagia</taxon>
        <taxon>Cytophagales</taxon>
        <taxon>Cytophagaceae</taxon>
        <taxon>Spirosoma</taxon>
    </lineage>
</organism>
<comment type="caution">
    <text evidence="5">The sequence shown here is derived from an EMBL/GenBank/DDBJ whole genome shotgun (WGS) entry which is preliminary data.</text>
</comment>
<evidence type="ECO:0000256" key="1">
    <source>
        <dbReference type="ARBA" id="ARBA00023015"/>
    </source>
</evidence>
<gene>
    <name evidence="5" type="ORF">FH603_3908</name>
</gene>
<sequence>MTRLPGSFNAFPQELKDDILRKGVVKAVPKGVELIREGQFIQVVPLVLTGLVKVLTRYEDRELLLYYIRPEESCIMSFFSVLRDETSRITARTEADSELLLLPSDMVREWLLNFPALHLFFHQLNNLRYLDLLDTIHEVLFEHLDVRILNFLREKARLTGNPFIRIRHREIADALGTSREAISRVTKKLEHEKKITQHPDGIEVRL</sequence>
<keyword evidence="6" id="KW-1185">Reference proteome</keyword>
<reference evidence="5 6" key="1">
    <citation type="submission" date="2019-06" db="EMBL/GenBank/DDBJ databases">
        <title>Spirosoma utsteinense sp. nov. isolated from Antarctic ice-free soils.</title>
        <authorList>
            <person name="Tahon G."/>
        </authorList>
    </citation>
    <scope>NUCLEOTIDE SEQUENCE [LARGE SCALE GENOMIC DNA]</scope>
    <source>
        <strain evidence="5 6">LMG 31447</strain>
    </source>
</reference>
<dbReference type="PROSITE" id="PS51063">
    <property type="entry name" value="HTH_CRP_2"/>
    <property type="match status" value="1"/>
</dbReference>
<dbReference type="InterPro" id="IPR018490">
    <property type="entry name" value="cNMP-bd_dom_sf"/>
</dbReference>
<accession>A0ABR6WBQ0</accession>
<keyword evidence="1" id="KW-0805">Transcription regulation</keyword>
<dbReference type="SMART" id="SM00419">
    <property type="entry name" value="HTH_CRP"/>
    <property type="match status" value="1"/>
</dbReference>
<dbReference type="InterPro" id="IPR012318">
    <property type="entry name" value="HTH_CRP"/>
</dbReference>
<dbReference type="RefSeq" id="WP_186739267.1">
    <property type="nucleotide sequence ID" value="NZ_VFIA01000026.1"/>
</dbReference>
<dbReference type="EMBL" id="VFIA01000026">
    <property type="protein sequence ID" value="MBC3793390.1"/>
    <property type="molecule type" value="Genomic_DNA"/>
</dbReference>
<dbReference type="SUPFAM" id="SSF51206">
    <property type="entry name" value="cAMP-binding domain-like"/>
    <property type="match status" value="1"/>
</dbReference>
<keyword evidence="3" id="KW-0804">Transcription</keyword>